<keyword evidence="2" id="KW-1185">Reference proteome</keyword>
<dbReference type="SUPFAM" id="SSF47095">
    <property type="entry name" value="HMG-box"/>
    <property type="match status" value="1"/>
</dbReference>
<gene>
    <name evidence="1" type="ORF">DERYTH_LOCUS1008</name>
</gene>
<evidence type="ECO:0000313" key="1">
    <source>
        <dbReference type="EMBL" id="CAG8461024.1"/>
    </source>
</evidence>
<dbReference type="InterPro" id="IPR036910">
    <property type="entry name" value="HMG_box_dom_sf"/>
</dbReference>
<dbReference type="EMBL" id="CAJVPY010000261">
    <property type="protein sequence ID" value="CAG8461024.1"/>
    <property type="molecule type" value="Genomic_DNA"/>
</dbReference>
<name>A0A9N8VU33_9GLOM</name>
<protein>
    <submittedName>
        <fullName evidence="1">1343_t:CDS:1</fullName>
    </submittedName>
</protein>
<dbReference type="Gene3D" id="1.10.30.10">
    <property type="entry name" value="High mobility group box domain"/>
    <property type="match status" value="1"/>
</dbReference>
<organism evidence="1 2">
    <name type="scientific">Dentiscutata erythropus</name>
    <dbReference type="NCBI Taxonomy" id="1348616"/>
    <lineage>
        <taxon>Eukaryota</taxon>
        <taxon>Fungi</taxon>
        <taxon>Fungi incertae sedis</taxon>
        <taxon>Mucoromycota</taxon>
        <taxon>Glomeromycotina</taxon>
        <taxon>Glomeromycetes</taxon>
        <taxon>Diversisporales</taxon>
        <taxon>Gigasporaceae</taxon>
        <taxon>Dentiscutata</taxon>
    </lineage>
</organism>
<sequence length="203" mass="24594">MVSLVSQHRFEFWSKQNLERKHPPRAQNLFLLFWKDLNAFLRSSNIKIGDISNLTSKIWKNENFTYQLWKEIIIDEIKPFYKKLSEIAKMVHKYSFPDYKFSPNRKNKHLRNVKFESCQPSYYIYNPTHYNYNDYSNKPNPFNIHPAYDIDNPKPINFQSVNYNYYYYNKPNPFDINLTTITENNFQTVIKTTKISVDQYVKI</sequence>
<comment type="caution">
    <text evidence="1">The sequence shown here is derived from an EMBL/GenBank/DDBJ whole genome shotgun (WGS) entry which is preliminary data.</text>
</comment>
<dbReference type="OrthoDB" id="6247875at2759"/>
<evidence type="ECO:0000313" key="2">
    <source>
        <dbReference type="Proteomes" id="UP000789405"/>
    </source>
</evidence>
<proteinExistence type="predicted"/>
<accession>A0A9N8VU33</accession>
<dbReference type="AlphaFoldDB" id="A0A9N8VU33"/>
<dbReference type="Proteomes" id="UP000789405">
    <property type="component" value="Unassembled WGS sequence"/>
</dbReference>
<reference evidence="1" key="1">
    <citation type="submission" date="2021-06" db="EMBL/GenBank/DDBJ databases">
        <authorList>
            <person name="Kallberg Y."/>
            <person name="Tangrot J."/>
            <person name="Rosling A."/>
        </authorList>
    </citation>
    <scope>NUCLEOTIDE SEQUENCE</scope>
    <source>
        <strain evidence="1">MA453B</strain>
    </source>
</reference>